<comment type="catalytic activity">
    <reaction evidence="11">
        <text>Fe(II)-heme o + 2 A + H2O = Fe(II)-heme a + 2 AH2</text>
        <dbReference type="Rhea" id="RHEA:63388"/>
        <dbReference type="ChEBI" id="CHEBI:13193"/>
        <dbReference type="ChEBI" id="CHEBI:15377"/>
        <dbReference type="ChEBI" id="CHEBI:17499"/>
        <dbReference type="ChEBI" id="CHEBI:60530"/>
        <dbReference type="ChEBI" id="CHEBI:61715"/>
        <dbReference type="EC" id="1.17.99.9"/>
    </reaction>
</comment>
<feature type="binding site" description="axial binding residue" evidence="11">
    <location>
        <position position="278"/>
    </location>
    <ligand>
        <name>heme</name>
        <dbReference type="ChEBI" id="CHEBI:30413"/>
    </ligand>
    <ligandPart>
        <name>Fe</name>
        <dbReference type="ChEBI" id="CHEBI:18248"/>
    </ligandPart>
</feature>
<comment type="subunit">
    <text evidence="11">Interacts with CtaB.</text>
</comment>
<keyword evidence="10" id="KW-1015">Disulfide bond</keyword>
<dbReference type="EC" id="1.17.99.9" evidence="11"/>
<evidence type="ECO:0000256" key="5">
    <source>
        <dbReference type="ARBA" id="ARBA00022989"/>
    </source>
</evidence>
<dbReference type="RefSeq" id="WP_379560952.1">
    <property type="nucleotide sequence ID" value="NZ_CP085256.1"/>
</dbReference>
<dbReference type="Proteomes" id="UP001597451">
    <property type="component" value="Unassembled WGS sequence"/>
</dbReference>
<evidence type="ECO:0000313" key="12">
    <source>
        <dbReference type="EMBL" id="MFD2628261.1"/>
    </source>
</evidence>
<dbReference type="Pfam" id="PF02628">
    <property type="entry name" value="COX15-CtaA"/>
    <property type="match status" value="1"/>
</dbReference>
<comment type="pathway">
    <text evidence="11">Porphyrin-containing compound metabolism; heme A biosynthesis; heme A from heme O: step 1/1.</text>
</comment>
<keyword evidence="7 11" id="KW-0408">Iron</keyword>
<dbReference type="InterPro" id="IPR050450">
    <property type="entry name" value="COX15/CtaA_HemeA_synthase"/>
</dbReference>
<evidence type="ECO:0000256" key="9">
    <source>
        <dbReference type="ARBA" id="ARBA00023136"/>
    </source>
</evidence>
<comment type="caution">
    <text evidence="12">The sequence shown here is derived from an EMBL/GenBank/DDBJ whole genome shotgun (WGS) entry which is preliminary data.</text>
</comment>
<feature type="binding site" description="axial binding residue" evidence="11">
    <location>
        <position position="216"/>
    </location>
    <ligand>
        <name>heme</name>
        <dbReference type="ChEBI" id="CHEBI:30413"/>
    </ligand>
    <ligandPart>
        <name>Fe</name>
        <dbReference type="ChEBI" id="CHEBI:18248"/>
    </ligandPart>
</feature>
<gene>
    <name evidence="11" type="primary">ctaA</name>
    <name evidence="12" type="ORF">ACFSUN_05635</name>
</gene>
<dbReference type="InterPro" id="IPR003780">
    <property type="entry name" value="COX15/CtaA_fam"/>
</dbReference>
<keyword evidence="2 11" id="KW-1003">Cell membrane</keyword>
<comment type="cofactor">
    <cofactor evidence="11">
        <name>heme b</name>
        <dbReference type="ChEBI" id="CHEBI:60344"/>
    </cofactor>
</comment>
<feature type="transmembrane region" description="Helical" evidence="11">
    <location>
        <begin position="92"/>
        <end position="114"/>
    </location>
</feature>
<feature type="transmembrane region" description="Helical" evidence="11">
    <location>
        <begin position="214"/>
        <end position="232"/>
    </location>
</feature>
<sequence>MIKMLKSFSLIATIGMLLILLGGALVTKTESGDGCGKSWPLCEGQFIPTNITFELVVELSHRMVSGIVGIAVVVLAVLAWKHLGHVREVKFLSVLSVFFLVLQALIGAAAVMWGQSDFVLAAHFGISLISFASVFLLTLLIFEIDKKFDARSLRIKKNHRIEIYLHTIYTMCVVYTGALVRHTEANLVCGDWPFCTNAAPLNFSAYSTEQWIQMGHRLAAGILFLWTLTLAFRMIRQYRNKKVMYWGWMVVSALISLQVFTGAMIIFTMLNLGIALLHALIISCFFGMITYFVLHATRSAKYEKEQLKTSTKKTM</sequence>
<evidence type="ECO:0000256" key="4">
    <source>
        <dbReference type="ARBA" id="ARBA00022723"/>
    </source>
</evidence>
<reference evidence="13" key="1">
    <citation type="journal article" date="2019" name="Int. J. Syst. Evol. Microbiol.">
        <title>The Global Catalogue of Microorganisms (GCM) 10K type strain sequencing project: providing services to taxonomists for standard genome sequencing and annotation.</title>
        <authorList>
            <consortium name="The Broad Institute Genomics Platform"/>
            <consortium name="The Broad Institute Genome Sequencing Center for Infectious Disease"/>
            <person name="Wu L."/>
            <person name="Ma J."/>
        </authorList>
    </citation>
    <scope>NUCLEOTIDE SEQUENCE [LARGE SCALE GENOMIC DNA]</scope>
    <source>
        <strain evidence="13">TISTR 1858</strain>
    </source>
</reference>
<evidence type="ECO:0000256" key="3">
    <source>
        <dbReference type="ARBA" id="ARBA00022692"/>
    </source>
</evidence>
<comment type="subcellular location">
    <subcellularLocation>
        <location evidence="11">Cell membrane</location>
        <topology evidence="11">Multi-pass membrane protein</topology>
    </subcellularLocation>
    <subcellularLocation>
        <location evidence="1">Membrane</location>
        <topology evidence="1">Multi-pass membrane protein</topology>
    </subcellularLocation>
</comment>
<evidence type="ECO:0000256" key="7">
    <source>
        <dbReference type="ARBA" id="ARBA00023004"/>
    </source>
</evidence>
<evidence type="ECO:0000256" key="6">
    <source>
        <dbReference type="ARBA" id="ARBA00023002"/>
    </source>
</evidence>
<evidence type="ECO:0000256" key="8">
    <source>
        <dbReference type="ARBA" id="ARBA00023133"/>
    </source>
</evidence>
<evidence type="ECO:0000313" key="13">
    <source>
        <dbReference type="Proteomes" id="UP001597451"/>
    </source>
</evidence>
<feature type="transmembrane region" description="Helical" evidence="11">
    <location>
        <begin position="273"/>
        <end position="294"/>
    </location>
</feature>
<keyword evidence="8 11" id="KW-0350">Heme biosynthesis</keyword>
<proteinExistence type="inferred from homology"/>
<comment type="similarity">
    <text evidence="11">Belongs to the COX15/CtaA family. Type 1 subfamily.</text>
</comment>
<evidence type="ECO:0000256" key="10">
    <source>
        <dbReference type="ARBA" id="ARBA00023157"/>
    </source>
</evidence>
<keyword evidence="6 11" id="KW-0560">Oxidoreductase</keyword>
<comment type="caution">
    <text evidence="11">Lacks conserved residue(s) required for the propagation of feature annotation.</text>
</comment>
<dbReference type="PANTHER" id="PTHR35457:SF1">
    <property type="entry name" value="HEME A SYNTHASE"/>
    <property type="match status" value="1"/>
</dbReference>
<organism evidence="12 13">
    <name type="scientific">Oceanobacillus kapialis</name>
    <dbReference type="NCBI Taxonomy" id="481353"/>
    <lineage>
        <taxon>Bacteria</taxon>
        <taxon>Bacillati</taxon>
        <taxon>Bacillota</taxon>
        <taxon>Bacilli</taxon>
        <taxon>Bacillales</taxon>
        <taxon>Bacillaceae</taxon>
        <taxon>Oceanobacillus</taxon>
    </lineage>
</organism>
<keyword evidence="9 11" id="KW-0472">Membrane</keyword>
<feature type="transmembrane region" description="Helical" evidence="11">
    <location>
        <begin position="163"/>
        <end position="180"/>
    </location>
</feature>
<feature type="transmembrane region" description="Helical" evidence="11">
    <location>
        <begin position="244"/>
        <end position="267"/>
    </location>
</feature>
<keyword evidence="4 11" id="KW-0479">Metal-binding</keyword>
<evidence type="ECO:0000256" key="1">
    <source>
        <dbReference type="ARBA" id="ARBA00004141"/>
    </source>
</evidence>
<dbReference type="PANTHER" id="PTHR35457">
    <property type="entry name" value="HEME A SYNTHASE"/>
    <property type="match status" value="1"/>
</dbReference>
<evidence type="ECO:0000256" key="2">
    <source>
        <dbReference type="ARBA" id="ARBA00022475"/>
    </source>
</evidence>
<keyword evidence="5 11" id="KW-1133">Transmembrane helix</keyword>
<protein>
    <recommendedName>
        <fullName evidence="11">Heme A synthase</fullName>
        <shortName evidence="11">HAS</shortName>
        <ecNumber evidence="11">1.17.99.9</ecNumber>
    </recommendedName>
    <alternativeName>
        <fullName evidence="11">Cytochrome aa3-controlling protein</fullName>
    </alternativeName>
</protein>
<keyword evidence="3 11" id="KW-0812">Transmembrane</keyword>
<dbReference type="EMBL" id="JBHUMX010000013">
    <property type="protein sequence ID" value="MFD2628261.1"/>
    <property type="molecule type" value="Genomic_DNA"/>
</dbReference>
<feature type="transmembrane region" description="Helical" evidence="11">
    <location>
        <begin position="63"/>
        <end position="80"/>
    </location>
</feature>
<keyword evidence="13" id="KW-1185">Reference proteome</keyword>
<name>A0ABW5PYM1_9BACI</name>
<evidence type="ECO:0000256" key="11">
    <source>
        <dbReference type="HAMAP-Rule" id="MF_01664"/>
    </source>
</evidence>
<accession>A0ABW5PYM1</accession>
<feature type="transmembrane region" description="Helical" evidence="11">
    <location>
        <begin position="120"/>
        <end position="142"/>
    </location>
</feature>
<comment type="function">
    <text evidence="11">Catalyzes the conversion of heme O to heme A by two successive hydroxylations of the methyl group at C8. The first hydroxylation forms heme I, the second hydroxylation results in an unstable dihydroxymethyl group, which spontaneously dehydrates, resulting in the formyl group of heme A.</text>
</comment>
<dbReference type="InterPro" id="IPR023755">
    <property type="entry name" value="HemeA_Synthase_type1"/>
</dbReference>
<dbReference type="HAMAP" id="MF_01664">
    <property type="entry name" value="HemeA_synth_type1"/>
    <property type="match status" value="1"/>
</dbReference>